<dbReference type="RefSeq" id="WP_327792219.1">
    <property type="nucleotide sequence ID" value="NZ_JADQAZ010000001.1"/>
</dbReference>
<proteinExistence type="predicted"/>
<accession>A0AAP2CLG2</accession>
<comment type="caution">
    <text evidence="1">The sequence shown here is derived from an EMBL/GenBank/DDBJ whole genome shotgun (WGS) entry which is preliminary data.</text>
</comment>
<sequence length="443" mass="49595">MTDGSIDTWESYKPIREARLDLLKGAEWDGFYQGAAPFLRSADKNLRDSALERLMTAVFWSEGSGPRGDRPSREHMIRREAWLLTRVMEAQETHNDTIPNFLQHLRFKSPRDPQIITERLRKWARQTPEGVNPDHIIGALILLTPPKPSQCDEWLKLLDAPSNYIRACAAYNLGAAIDLWAESEAEAMETIFAKEIKRPGIAGPFWTGSELGYDAHLLPIDAPDWMMRILEQRAGPEPQDLPFNGIDFHAHEICSKSPDMVRRMLRAGQTGLALETALENRAYQPQMEDVLIELGETEPSVRLHLAWYHGLIHPKATRAEIRDCTDMPAGIRTTATLRTYTGHDGNPYRMEALALHPAPFGQTLPKGELAPLIERLAPPSLRGAPRPYPGLSSAGDPPAPYFIGDKELRSFTGGITVEIAWLPGRQEASRALITGPGLWDRTP</sequence>
<dbReference type="AlphaFoldDB" id="A0AAP2CLG2"/>
<dbReference type="Proteomes" id="UP001315686">
    <property type="component" value="Unassembled WGS sequence"/>
</dbReference>
<name>A0AAP2CLG2_9RHOB</name>
<protein>
    <submittedName>
        <fullName evidence="1">Uncharacterized protein</fullName>
    </submittedName>
</protein>
<evidence type="ECO:0000313" key="1">
    <source>
        <dbReference type="EMBL" id="MBT0956003.1"/>
    </source>
</evidence>
<evidence type="ECO:0000313" key="2">
    <source>
        <dbReference type="Proteomes" id="UP001315686"/>
    </source>
</evidence>
<gene>
    <name evidence="1" type="ORF">IV417_01270</name>
</gene>
<keyword evidence="2" id="KW-1185">Reference proteome</keyword>
<reference evidence="1 2" key="1">
    <citation type="journal article" date="2021" name="Arch. Microbiol.">
        <title>Harenicola maris gen. nov., sp. nov. isolated from the Sea of Japan shallow sediments.</title>
        <authorList>
            <person name="Romanenko L.A."/>
            <person name="Kurilenko V.V."/>
            <person name="Chernysheva N.Y."/>
            <person name="Tekutyeva L.A."/>
            <person name="Velansky P.V."/>
            <person name="Svetashev V.I."/>
            <person name="Isaeva M.P."/>
        </authorList>
    </citation>
    <scope>NUCLEOTIDE SEQUENCE [LARGE SCALE GENOMIC DNA]</scope>
    <source>
        <strain evidence="1 2">KMM 3653</strain>
    </source>
</reference>
<dbReference type="EMBL" id="JADQAZ010000001">
    <property type="protein sequence ID" value="MBT0956003.1"/>
    <property type="molecule type" value="Genomic_DNA"/>
</dbReference>
<organism evidence="1 2">
    <name type="scientific">Harenicola maris</name>
    <dbReference type="NCBI Taxonomy" id="2841044"/>
    <lineage>
        <taxon>Bacteria</taxon>
        <taxon>Pseudomonadati</taxon>
        <taxon>Pseudomonadota</taxon>
        <taxon>Alphaproteobacteria</taxon>
        <taxon>Rhodobacterales</taxon>
        <taxon>Paracoccaceae</taxon>
        <taxon>Harenicola</taxon>
    </lineage>
</organism>